<dbReference type="OrthoDB" id="527344at2759"/>
<protein>
    <recommendedName>
        <fullName evidence="4">ribonuclease Z</fullName>
        <ecNumber evidence="4">3.1.26.11</ecNumber>
    </recommendedName>
</protein>
<dbReference type="InterPro" id="IPR047151">
    <property type="entry name" value="RNZ2-like"/>
</dbReference>
<dbReference type="PANTHER" id="PTHR12553:SF49">
    <property type="entry name" value="ZINC PHOSPHODIESTERASE ELAC PROTEIN 2"/>
    <property type="match status" value="1"/>
</dbReference>
<keyword evidence="13" id="KW-1185">Reference proteome</keyword>
<dbReference type="GO" id="GO:0042781">
    <property type="term" value="F:3'-tRNA processing endoribonuclease activity"/>
    <property type="evidence" value="ECO:0007669"/>
    <property type="project" value="UniProtKB-EC"/>
</dbReference>
<dbReference type="AlphaFoldDB" id="A0A1R1PHN8"/>
<dbReference type="GO" id="GO:0005739">
    <property type="term" value="C:mitochondrion"/>
    <property type="evidence" value="ECO:0007669"/>
    <property type="project" value="TreeGrafter"/>
</dbReference>
<dbReference type="EMBL" id="LSSK01001175">
    <property type="protein sequence ID" value="OMH80467.1"/>
    <property type="molecule type" value="Genomic_DNA"/>
</dbReference>
<feature type="region of interest" description="Disordered" evidence="11">
    <location>
        <begin position="91"/>
        <end position="112"/>
    </location>
</feature>
<evidence type="ECO:0000256" key="11">
    <source>
        <dbReference type="SAM" id="MobiDB-lite"/>
    </source>
</evidence>
<dbReference type="EC" id="3.1.26.11" evidence="4"/>
<proteinExistence type="inferred from homology"/>
<keyword evidence="9" id="KW-0378">Hydrolase</keyword>
<keyword evidence="6" id="KW-0540">Nuclease</keyword>
<evidence type="ECO:0000256" key="1">
    <source>
        <dbReference type="ARBA" id="ARBA00000402"/>
    </source>
</evidence>
<reference evidence="13" key="1">
    <citation type="submission" date="2017-01" db="EMBL/GenBank/DDBJ databases">
        <authorList>
            <person name="Wang Y."/>
            <person name="White M."/>
            <person name="Kvist S."/>
            <person name="Moncalvo J.-M."/>
        </authorList>
    </citation>
    <scope>NUCLEOTIDE SEQUENCE [LARGE SCALE GENOMIC DNA]</scope>
    <source>
        <strain evidence="13">COL-18-3</strain>
    </source>
</reference>
<dbReference type="SUPFAM" id="SSF56281">
    <property type="entry name" value="Metallo-hydrolase/oxidoreductase"/>
    <property type="match status" value="2"/>
</dbReference>
<evidence type="ECO:0000256" key="8">
    <source>
        <dbReference type="ARBA" id="ARBA00022759"/>
    </source>
</evidence>
<keyword evidence="8" id="KW-0255">Endonuclease</keyword>
<dbReference type="InterPro" id="IPR036866">
    <property type="entry name" value="RibonucZ/Hydroxyglut_hydro"/>
</dbReference>
<accession>A0A1R1PHN8</accession>
<evidence type="ECO:0000256" key="3">
    <source>
        <dbReference type="ARBA" id="ARBA00007823"/>
    </source>
</evidence>
<dbReference type="CDD" id="cd07718">
    <property type="entry name" value="RNaseZ_ELAC1_ELAC2-C-term-like_MBL-fold"/>
    <property type="match status" value="1"/>
</dbReference>
<dbReference type="GO" id="GO:1990180">
    <property type="term" value="P:mitochondrial tRNA 3'-end processing"/>
    <property type="evidence" value="ECO:0007669"/>
    <property type="project" value="TreeGrafter"/>
</dbReference>
<comment type="caution">
    <text evidence="12">The sequence shown here is derived from an EMBL/GenBank/DDBJ whole genome shotgun (WGS) entry which is preliminary data.</text>
</comment>
<comment type="similarity">
    <text evidence="3">Belongs to the RNase Z family.</text>
</comment>
<gene>
    <name evidence="12" type="ORF">AX774_g6096</name>
</gene>
<name>A0A1R1PHN8_ZANCU</name>
<evidence type="ECO:0000256" key="9">
    <source>
        <dbReference type="ARBA" id="ARBA00022801"/>
    </source>
</evidence>
<evidence type="ECO:0000313" key="13">
    <source>
        <dbReference type="Proteomes" id="UP000188320"/>
    </source>
</evidence>
<evidence type="ECO:0000256" key="2">
    <source>
        <dbReference type="ARBA" id="ARBA00001947"/>
    </source>
</evidence>
<comment type="catalytic activity">
    <reaction evidence="1">
        <text>Endonucleolytic cleavage of RNA, removing extra 3' nucleotides from tRNA precursor, generating 3' termini of tRNAs. A 3'-hydroxy group is left at the tRNA terminus and a 5'-phosphoryl group is left at the trailer molecule.</text>
        <dbReference type="EC" id="3.1.26.11"/>
    </reaction>
</comment>
<keyword evidence="10" id="KW-0862">Zinc</keyword>
<organism evidence="12 13">
    <name type="scientific">Zancudomyces culisetae</name>
    <name type="common">Gut fungus</name>
    <name type="synonym">Smittium culisetae</name>
    <dbReference type="NCBI Taxonomy" id="1213189"/>
    <lineage>
        <taxon>Eukaryota</taxon>
        <taxon>Fungi</taxon>
        <taxon>Fungi incertae sedis</taxon>
        <taxon>Zoopagomycota</taxon>
        <taxon>Kickxellomycotina</taxon>
        <taxon>Harpellomycetes</taxon>
        <taxon>Harpellales</taxon>
        <taxon>Legeriomycetaceae</taxon>
        <taxon>Zancudomyces</taxon>
    </lineage>
</organism>
<evidence type="ECO:0000256" key="10">
    <source>
        <dbReference type="ARBA" id="ARBA00022833"/>
    </source>
</evidence>
<evidence type="ECO:0000256" key="4">
    <source>
        <dbReference type="ARBA" id="ARBA00012477"/>
    </source>
</evidence>
<evidence type="ECO:0000256" key="6">
    <source>
        <dbReference type="ARBA" id="ARBA00022722"/>
    </source>
</evidence>
<keyword evidence="5" id="KW-0819">tRNA processing</keyword>
<dbReference type="PANTHER" id="PTHR12553">
    <property type="entry name" value="ZINC PHOSPHODIESTERASE ELAC PROTEIN 2"/>
    <property type="match status" value="1"/>
</dbReference>
<sequence>MTESGLASCKAFDNEEIRVIPVHIYPVESVEEEEDIISGRIKRQSNGMYLRDKMKREEILKDMYFELSKSSAEACDGGSIHVESSSYRGQGYDGNGSIGKSKNKAHDSGLGDREAKNVVKRAKNASNSGGQGRVVNTIGHGSAEHKIRQHNNSNKVLPPTQHSNQTTCYVVVGPQPAGKFDPVKAREYGLKPGPQYKELVAGKSVFNEEGKEIKPEMVVGKKKPRSVFLVVECHDSRYIESIVRKEEFLKYHIKTVGNGKGENAESDEELKLIIHLLDDVKVLDNSKYLEWIKGFGHGVKHMICNREIAMEECSTEPFERFYNLQKKLGKINNRVFRVPEESNKKKGSKPIKHRNINGIEFLVADYNLKIDFEPNFAIDTTLMSQPVQQTNNVAEENSFNDDAGVGATEMLMDKNENFIISTLGTGSSIPSCHRNVSSNLVYMKGSDSYILLDCGEGTSGQIKRLVSNDMLAGSGVDGDEALAGRRFNEKEYAEIIRKLKMLYISHMHADHHLGTVQILLDYLKYSNAHNAQKDAALVVVGPLKFYKFLKEIETMLDVGFGDKILFINNHDLLMANSVSQSSAIIAHRHRWIYDKLLKDLNLKELKTCLANHCLHSYCLLISAHSSPSSHSSSSSEMMVEANNNNTFQLVYSGDTRPTRRIVDLVVSGGNNNDVTLLHEATMYDDMLGDAIAKKHSTCSEALAVAISMGAKRLLLTHFSQRYIGIPRSFNVEMVLNTILSAGSADSPSIKVSEYLQHKLSDPSGNNDINDIKSEHLGLSPKSYVEKYLESRYPAFAFDLAIYSPSDIEEFVRLAPAIYDAASDEVNPDSTV</sequence>
<dbReference type="Gene3D" id="3.60.15.10">
    <property type="entry name" value="Ribonuclease Z/Hydroxyacylglutathione hydrolase-like"/>
    <property type="match status" value="2"/>
</dbReference>
<dbReference type="Proteomes" id="UP000188320">
    <property type="component" value="Unassembled WGS sequence"/>
</dbReference>
<keyword evidence="7" id="KW-0479">Metal-binding</keyword>
<evidence type="ECO:0000256" key="5">
    <source>
        <dbReference type="ARBA" id="ARBA00022694"/>
    </source>
</evidence>
<comment type="cofactor">
    <cofactor evidence="2">
        <name>Zn(2+)</name>
        <dbReference type="ChEBI" id="CHEBI:29105"/>
    </cofactor>
</comment>
<evidence type="ECO:0000313" key="12">
    <source>
        <dbReference type="EMBL" id="OMH80467.1"/>
    </source>
</evidence>
<evidence type="ECO:0000256" key="7">
    <source>
        <dbReference type="ARBA" id="ARBA00022723"/>
    </source>
</evidence>
<dbReference type="GO" id="GO:0046872">
    <property type="term" value="F:metal ion binding"/>
    <property type="evidence" value="ECO:0007669"/>
    <property type="project" value="UniProtKB-KW"/>
</dbReference>